<dbReference type="InterPro" id="IPR009014">
    <property type="entry name" value="Transketo_C/PFOR_II"/>
</dbReference>
<dbReference type="InterPro" id="IPR033412">
    <property type="entry name" value="PFOR_II"/>
</dbReference>
<gene>
    <name evidence="4" type="ORF">LNAT_P0245</name>
</gene>
<evidence type="ECO:0000256" key="1">
    <source>
        <dbReference type="ARBA" id="ARBA00023002"/>
    </source>
</evidence>
<dbReference type="PANTHER" id="PTHR32154">
    <property type="entry name" value="PYRUVATE-FLAVODOXIN OXIDOREDUCTASE-RELATED"/>
    <property type="match status" value="1"/>
</dbReference>
<accession>A0A292YBZ5</accession>
<dbReference type="SUPFAM" id="SSF52922">
    <property type="entry name" value="TK C-terminal domain-like"/>
    <property type="match status" value="1"/>
</dbReference>
<dbReference type="Proteomes" id="UP000217944">
    <property type="component" value="Unassembled WGS sequence"/>
</dbReference>
<dbReference type="FunFam" id="3.40.50.970:FF:000012">
    <property type="entry name" value="Pyruvate:ferredoxin (Flavodoxin) oxidoreductase"/>
    <property type="match status" value="1"/>
</dbReference>
<dbReference type="GO" id="GO:0019164">
    <property type="term" value="F:pyruvate synthase activity"/>
    <property type="evidence" value="ECO:0007669"/>
    <property type="project" value="UniProtKB-EC"/>
</dbReference>
<dbReference type="InterPro" id="IPR029061">
    <property type="entry name" value="THDP-binding"/>
</dbReference>
<reference evidence="4 5" key="1">
    <citation type="journal article" date="2017" name="Syst. Appl. Microbiol.">
        <title>Lebetimonas natsushimae sp. nov., a novel strictly anaerobic, moderately thermophilic chemoautotroph isolated from a deep-sea hydrothermal vent polychaete nest in the Mid-Okinawa Trough.</title>
        <authorList>
            <person name="Nagata R."/>
            <person name="Takaki Y."/>
            <person name="Tame A."/>
            <person name="Nunoura T."/>
            <person name="Muto H."/>
            <person name="Mino S."/>
            <person name="Sawayama S."/>
            <person name="Takai K."/>
            <person name="Nakagawa S."/>
        </authorList>
    </citation>
    <scope>NUCLEOTIDE SEQUENCE [LARGE SCALE GENOMIC DNA]</scope>
    <source>
        <strain evidence="4 5">HS1857</strain>
    </source>
</reference>
<name>A0A292YBZ5_9BACT</name>
<dbReference type="RefSeq" id="WP_096258112.1">
    <property type="nucleotide sequence ID" value="NZ_BDME01000001.1"/>
</dbReference>
<keyword evidence="1 4" id="KW-0560">Oxidoreductase</keyword>
<dbReference type="EC" id="1.2.7.1" evidence="4"/>
<keyword evidence="5" id="KW-1185">Reference proteome</keyword>
<protein>
    <submittedName>
        <fullName evidence="4">Pyruvate ferredoxin oxidoreductase alpha subunit</fullName>
        <ecNumber evidence="4">1.2.7.1</ecNumber>
    </submittedName>
</protein>
<organism evidence="4 5">
    <name type="scientific">Lebetimonas natsushimae</name>
    <dbReference type="NCBI Taxonomy" id="1936991"/>
    <lineage>
        <taxon>Bacteria</taxon>
        <taxon>Pseudomonadati</taxon>
        <taxon>Campylobacterota</taxon>
        <taxon>Epsilonproteobacteria</taxon>
        <taxon>Nautiliales</taxon>
        <taxon>Nautiliaceae</taxon>
        <taxon>Lebetimonas</taxon>
    </lineage>
</organism>
<feature type="domain" description="Pyruvate flavodoxin/ferredoxin oxidoreductase pyrimidine binding" evidence="2">
    <location>
        <begin position="22"/>
        <end position="246"/>
    </location>
</feature>
<dbReference type="NCBIfam" id="NF007201">
    <property type="entry name" value="PRK09622.1"/>
    <property type="match status" value="1"/>
</dbReference>
<dbReference type="InterPro" id="IPR050722">
    <property type="entry name" value="Pyruvate:ferred/Flavod_OxRd"/>
</dbReference>
<comment type="caution">
    <text evidence="4">The sequence shown here is derived from an EMBL/GenBank/DDBJ whole genome shotgun (WGS) entry which is preliminary data.</text>
</comment>
<dbReference type="Gene3D" id="3.40.50.920">
    <property type="match status" value="1"/>
</dbReference>
<evidence type="ECO:0000259" key="3">
    <source>
        <dbReference type="Pfam" id="PF17147"/>
    </source>
</evidence>
<dbReference type="FunFam" id="3.40.50.920:FF:000010">
    <property type="entry name" value="Pyruvate ferredoxin oxidoreductase, alpha subunit"/>
    <property type="match status" value="1"/>
</dbReference>
<dbReference type="EMBL" id="BDME01000001">
    <property type="protein sequence ID" value="GAX86950.1"/>
    <property type="molecule type" value="Genomic_DNA"/>
</dbReference>
<dbReference type="Pfam" id="PF01855">
    <property type="entry name" value="POR_N"/>
    <property type="match status" value="1"/>
</dbReference>
<keyword evidence="4" id="KW-0670">Pyruvate</keyword>
<sequence>MAERYELKSKEVWDGNTAASHALRQAQVDVVAAYPITPSTPIVQNYAQFLADGYVDGEFVMVESEHSAMSACVGAAAAGGRVATATSSQGYALMVEVLYQASGMRLPIVMTVVNRALASPLNIHGDHGDLYLGRDAGWIHLIANNPQEAYDMTLCAFKIAEDERVRLPVTTNQDGFLVSHTAQVVEPLQDEVAYKFIGDYKPMNPMLDTKNPQTYGAQTEEEWHFEFKASQHKALMESSKVIDEVFAEFEKVSGRKYNRVESYKIEDADVAIVVMGSAYETAMVAVERAREEGIKAGLVMPRSFRPFPYNEIAEKLRNVKAIAALDRSCPMGAMGALYNEVSGALSANGQSAIMTNYIFGLGGRDTTVEHILEVIKETDKNAKAGKRVTDLQGFINLRGPKLSFN</sequence>
<dbReference type="Pfam" id="PF17147">
    <property type="entry name" value="PFOR_II"/>
    <property type="match status" value="1"/>
</dbReference>
<dbReference type="InterPro" id="IPR002880">
    <property type="entry name" value="Pyrv_Fd/Flavodoxin_OxRdtase_N"/>
</dbReference>
<dbReference type="Gene3D" id="3.40.50.970">
    <property type="match status" value="1"/>
</dbReference>
<dbReference type="CDD" id="cd07034">
    <property type="entry name" value="TPP_PYR_PFOR_IOR-alpha_like"/>
    <property type="match status" value="1"/>
</dbReference>
<evidence type="ECO:0000313" key="4">
    <source>
        <dbReference type="EMBL" id="GAX86950.1"/>
    </source>
</evidence>
<dbReference type="GO" id="GO:0006979">
    <property type="term" value="P:response to oxidative stress"/>
    <property type="evidence" value="ECO:0007669"/>
    <property type="project" value="TreeGrafter"/>
</dbReference>
<evidence type="ECO:0000313" key="5">
    <source>
        <dbReference type="Proteomes" id="UP000217944"/>
    </source>
</evidence>
<dbReference type="AlphaFoldDB" id="A0A292YBZ5"/>
<proteinExistence type="predicted"/>
<feature type="domain" description="Pyruvate:ferredoxin oxidoreductase core" evidence="3">
    <location>
        <begin position="268"/>
        <end position="371"/>
    </location>
</feature>
<evidence type="ECO:0000259" key="2">
    <source>
        <dbReference type="Pfam" id="PF01855"/>
    </source>
</evidence>
<dbReference type="OrthoDB" id="9794954at2"/>
<dbReference type="SUPFAM" id="SSF52518">
    <property type="entry name" value="Thiamin diphosphate-binding fold (THDP-binding)"/>
    <property type="match status" value="1"/>
</dbReference>
<dbReference type="PANTHER" id="PTHR32154:SF0">
    <property type="entry name" value="PYRUVATE-FLAVODOXIN OXIDOREDUCTASE-RELATED"/>
    <property type="match status" value="1"/>
</dbReference>